<keyword evidence="1" id="KW-1133">Transmembrane helix</keyword>
<dbReference type="RefSeq" id="WP_255918702.1">
    <property type="nucleotide sequence ID" value="NZ_JANFNG010000002.1"/>
</dbReference>
<proteinExistence type="predicted"/>
<accession>A0ABT1PQ95</accession>
<evidence type="ECO:0000313" key="2">
    <source>
        <dbReference type="EMBL" id="MCQ4079839.1"/>
    </source>
</evidence>
<keyword evidence="1" id="KW-0472">Membrane</keyword>
<reference evidence="2" key="1">
    <citation type="submission" date="2022-06" db="EMBL/GenBank/DDBJ databases">
        <title>Draft genome sequence of Streptomyces sp. RB6PN25 isolated from peat swamp forest in Thailand.</title>
        <authorList>
            <person name="Duangmal K."/>
            <person name="Klaysubun C."/>
        </authorList>
    </citation>
    <scope>NUCLEOTIDE SEQUENCE</scope>
    <source>
        <strain evidence="2">RB6PN25</strain>
    </source>
</reference>
<name>A0ABT1PQ95_9ACTN</name>
<feature type="transmembrane region" description="Helical" evidence="1">
    <location>
        <begin position="161"/>
        <end position="181"/>
    </location>
</feature>
<feature type="transmembrane region" description="Helical" evidence="1">
    <location>
        <begin position="69"/>
        <end position="89"/>
    </location>
</feature>
<evidence type="ECO:0000256" key="1">
    <source>
        <dbReference type="SAM" id="Phobius"/>
    </source>
</evidence>
<feature type="transmembrane region" description="Helical" evidence="1">
    <location>
        <begin position="248"/>
        <end position="269"/>
    </location>
</feature>
<feature type="transmembrane region" description="Helical" evidence="1">
    <location>
        <begin position="95"/>
        <end position="114"/>
    </location>
</feature>
<keyword evidence="3" id="KW-1185">Reference proteome</keyword>
<sequence>MRNAEGNGKEPVGAAEELRQVTGQLHARLDRMEKLLEGGVQGFEGRSGHAASAGALPAWRRATRGEQRWAVGIAVLVALAVQWALPAGLSFRPHWLLPLLEVVLLIGLVVANPVRIERHSRALRSASLLLAALVSLANGWSAVALVRGLVAGTEGQDAGPLLMTGAGIWITNVIAFALWYWEWDRGGPAARAAGHNEFPDFLFPQMQDSHLAPRDWEPGFLDYLYMAFTNATAFSPTDVMPLSRWAKILMLAQSAVSLLTMVLVISRAVGILK</sequence>
<gene>
    <name evidence="2" type="ORF">NGB36_04335</name>
</gene>
<dbReference type="EMBL" id="JANFNG010000002">
    <property type="protein sequence ID" value="MCQ4079839.1"/>
    <property type="molecule type" value="Genomic_DNA"/>
</dbReference>
<feature type="transmembrane region" description="Helical" evidence="1">
    <location>
        <begin position="126"/>
        <end position="149"/>
    </location>
</feature>
<dbReference type="Proteomes" id="UP001057702">
    <property type="component" value="Unassembled WGS sequence"/>
</dbReference>
<dbReference type="SUPFAM" id="SSF81324">
    <property type="entry name" value="Voltage-gated potassium channels"/>
    <property type="match status" value="1"/>
</dbReference>
<evidence type="ECO:0008006" key="4">
    <source>
        <dbReference type="Google" id="ProtNLM"/>
    </source>
</evidence>
<keyword evidence="1" id="KW-0812">Transmembrane</keyword>
<organism evidence="2 3">
    <name type="scientific">Streptomyces humicola</name>
    <dbReference type="NCBI Taxonomy" id="2953240"/>
    <lineage>
        <taxon>Bacteria</taxon>
        <taxon>Bacillati</taxon>
        <taxon>Actinomycetota</taxon>
        <taxon>Actinomycetes</taxon>
        <taxon>Kitasatosporales</taxon>
        <taxon>Streptomycetaceae</taxon>
        <taxon>Streptomyces</taxon>
    </lineage>
</organism>
<comment type="caution">
    <text evidence="2">The sequence shown here is derived from an EMBL/GenBank/DDBJ whole genome shotgun (WGS) entry which is preliminary data.</text>
</comment>
<protein>
    <recommendedName>
        <fullName evidence="4">DUF1345 domain-containing protein</fullName>
    </recommendedName>
</protein>
<evidence type="ECO:0000313" key="3">
    <source>
        <dbReference type="Proteomes" id="UP001057702"/>
    </source>
</evidence>